<evidence type="ECO:0000313" key="2">
    <source>
        <dbReference type="Proteomes" id="UP000679950"/>
    </source>
</evidence>
<dbReference type="SUPFAM" id="SSF109854">
    <property type="entry name" value="DinB/YfiT-like putative metalloenzymes"/>
    <property type="match status" value="1"/>
</dbReference>
<comment type="caution">
    <text evidence="1">The sequence shown here is derived from an EMBL/GenBank/DDBJ whole genome shotgun (WGS) entry which is preliminary data.</text>
</comment>
<gene>
    <name evidence="1" type="ORF">J8TS2_36980</name>
</gene>
<dbReference type="InterPro" id="IPR007061">
    <property type="entry name" value="MST-like"/>
</dbReference>
<dbReference type="Gene3D" id="1.20.120.450">
    <property type="entry name" value="dinb family like domain"/>
    <property type="match status" value="1"/>
</dbReference>
<evidence type="ECO:0000313" key="1">
    <source>
        <dbReference type="EMBL" id="GIN59379.1"/>
    </source>
</evidence>
<proteinExistence type="predicted"/>
<organism evidence="1 2">
    <name type="scientific">Lederbergia ruris</name>
    <dbReference type="NCBI Taxonomy" id="217495"/>
    <lineage>
        <taxon>Bacteria</taxon>
        <taxon>Bacillati</taxon>
        <taxon>Bacillota</taxon>
        <taxon>Bacilli</taxon>
        <taxon>Bacillales</taxon>
        <taxon>Bacillaceae</taxon>
        <taxon>Lederbergia</taxon>
    </lineage>
</organism>
<protein>
    <submittedName>
        <fullName evidence="1">Integrase</fullName>
    </submittedName>
</protein>
<accession>A0ABQ4KQG7</accession>
<reference evidence="1 2" key="1">
    <citation type="submission" date="2021-03" db="EMBL/GenBank/DDBJ databases">
        <title>Antimicrobial resistance genes in bacteria isolated from Japanese honey, and their potential for conferring macrolide and lincosamide resistance in the American foulbrood pathogen Paenibacillus larvae.</title>
        <authorList>
            <person name="Okamoto M."/>
            <person name="Kumagai M."/>
            <person name="Kanamori H."/>
            <person name="Takamatsu D."/>
        </authorList>
    </citation>
    <scope>NUCLEOTIDE SEQUENCE [LARGE SCALE GENOMIC DNA]</scope>
    <source>
        <strain evidence="1 2">J8TS2</strain>
    </source>
</reference>
<dbReference type="Proteomes" id="UP000679950">
    <property type="component" value="Unassembled WGS sequence"/>
</dbReference>
<sequence>MNLDKLYMIDQVPGFSNQISRLVSMMNYSRWTTLESVKGLSTEQLDFLLDSDSNSIGALLKHIMAVEYAYYLNTIEKRELSEEERQEWGPALELGERGRREIKNNPLEYYIELMNEIREKTLKAFSELTDEWLDEYELEPHLGNSPVNNYFKWFHVFEDEINHRGQIRIIRKRIGNG</sequence>
<name>A0ABQ4KQG7_9BACI</name>
<dbReference type="Pfam" id="PF04978">
    <property type="entry name" value="MST"/>
    <property type="match status" value="1"/>
</dbReference>
<keyword evidence="2" id="KW-1185">Reference proteome</keyword>
<dbReference type="InterPro" id="IPR034660">
    <property type="entry name" value="DinB/YfiT-like"/>
</dbReference>
<dbReference type="EMBL" id="BORB01000043">
    <property type="protein sequence ID" value="GIN59379.1"/>
    <property type="molecule type" value="Genomic_DNA"/>
</dbReference>